<feature type="transmembrane region" description="Helical" evidence="7">
    <location>
        <begin position="310"/>
        <end position="332"/>
    </location>
</feature>
<evidence type="ECO:0000256" key="4">
    <source>
        <dbReference type="ARBA" id="ARBA00022692"/>
    </source>
</evidence>
<evidence type="ECO:0000259" key="8">
    <source>
        <dbReference type="Pfam" id="PF00999"/>
    </source>
</evidence>
<evidence type="ECO:0000256" key="3">
    <source>
        <dbReference type="ARBA" id="ARBA00022448"/>
    </source>
</evidence>
<proteinExistence type="inferred from homology"/>
<comment type="subcellular location">
    <subcellularLocation>
        <location evidence="1">Membrane</location>
        <topology evidence="1">Multi-pass membrane protein</topology>
    </subcellularLocation>
</comment>
<reference evidence="10 11" key="1">
    <citation type="submission" date="2024-02" db="EMBL/GenBank/DDBJ databases">
        <title>Haloferula sargassicola NBRC 104335.</title>
        <authorList>
            <person name="Ichikawa N."/>
            <person name="Katano-Makiyama Y."/>
            <person name="Hidaka K."/>
        </authorList>
    </citation>
    <scope>NUCLEOTIDE SEQUENCE [LARGE SCALE GENOMIC DNA]</scope>
    <source>
        <strain evidence="10 11">NBRC 104335</strain>
    </source>
</reference>
<feature type="transmembrane region" description="Helical" evidence="7">
    <location>
        <begin position="42"/>
        <end position="63"/>
    </location>
</feature>
<sequence>MLFNLLAAGDSTITPFFGLLAMVLVLAVLASLLLVKFRQSTLVGYFAVGVLIANSGLLWMVGADKDDPIIANLGELGVILLMFTLGIEFSLGELKHLWRVALFGGGLQVLLSGGIAALVACLGGLGGPECAVIGVAVALSSTAVAMKSFQDLGQPHNPGARAALGIALFQDILVILFILVLPAIYGVGSSPLMGVVSALGKGALFLGAALVLGKYGVTPLLHAVARTRSRELFTLTVIALCAAVALGGEALDLSLSLGAFAAGLVVSESIYAHRIMADVLPFKDLFLTIFFVSVGLMIDVGAVLMEWPFVLIGTLVLLAAKGAIVTGAARLLKIPTRPALLAGASLASTGEFSLVLLNKASEFRVMDPAVEQLLLACTAVSMGLVPTLMKKAGPFGKWLESKGWIKAHQRPPAGLALHDAVGEIADHAVICGYGPVGRSLNEALRRCGIDTLVLELNSDTVRQLKREGQPVLFADATHPEALDLAAIQRARMVAFTFPAVELTEAALPLVRERNKGVCIFARAKFPNEVARLDAQGVNVIHDEAESAGAMIRAAMSAYQRIDLEDEEVKEIVEEETEG</sequence>
<feature type="transmembrane region" description="Helical" evidence="7">
    <location>
        <begin position="162"/>
        <end position="185"/>
    </location>
</feature>
<feature type="transmembrane region" description="Helical" evidence="7">
    <location>
        <begin position="69"/>
        <end position="89"/>
    </location>
</feature>
<dbReference type="InterPro" id="IPR036291">
    <property type="entry name" value="NAD(P)-bd_dom_sf"/>
</dbReference>
<comment type="caution">
    <text evidence="10">The sequence shown here is derived from an EMBL/GenBank/DDBJ whole genome shotgun (WGS) entry which is preliminary data.</text>
</comment>
<dbReference type="RefSeq" id="WP_353568591.1">
    <property type="nucleotide sequence ID" value="NZ_BAABRI010000026.1"/>
</dbReference>
<feature type="domain" description="Cation/H+ exchanger transmembrane" evidence="8">
    <location>
        <begin position="25"/>
        <end position="388"/>
    </location>
</feature>
<feature type="transmembrane region" description="Helical" evidence="7">
    <location>
        <begin position="101"/>
        <end position="125"/>
    </location>
</feature>
<feature type="transmembrane region" description="Helical" evidence="7">
    <location>
        <begin position="285"/>
        <end position="304"/>
    </location>
</feature>
<keyword evidence="5 7" id="KW-1133">Transmembrane helix</keyword>
<keyword evidence="4 7" id="KW-0812">Transmembrane</keyword>
<comment type="similarity">
    <text evidence="2">Belongs to the monovalent cation:proton antiporter 2 (CPA2) transporter (TC 2.A.37) family.</text>
</comment>
<feature type="domain" description="RCK N-terminal" evidence="9">
    <location>
        <begin position="429"/>
        <end position="540"/>
    </location>
</feature>
<accession>A0ABP9USH9</accession>
<evidence type="ECO:0000256" key="5">
    <source>
        <dbReference type="ARBA" id="ARBA00022989"/>
    </source>
</evidence>
<keyword evidence="6 7" id="KW-0472">Membrane</keyword>
<dbReference type="PANTHER" id="PTHR42751:SF3">
    <property type="entry name" value="SODIUM_GLUTAMATE SYMPORTER"/>
    <property type="match status" value="1"/>
</dbReference>
<feature type="transmembrane region" description="Helical" evidence="7">
    <location>
        <begin position="232"/>
        <end position="248"/>
    </location>
</feature>
<gene>
    <name evidence="10" type="primary">ybaL</name>
    <name evidence="10" type="ORF">Hsar01_03742</name>
</gene>
<dbReference type="Pfam" id="PF00999">
    <property type="entry name" value="Na_H_Exchanger"/>
    <property type="match status" value="1"/>
</dbReference>
<evidence type="ECO:0000313" key="10">
    <source>
        <dbReference type="EMBL" id="GAA5484498.1"/>
    </source>
</evidence>
<keyword evidence="3" id="KW-0813">Transport</keyword>
<protein>
    <submittedName>
        <fullName evidence="10">Cation/proton antiporter YbaL</fullName>
    </submittedName>
</protein>
<feature type="transmembrane region" description="Helical" evidence="7">
    <location>
        <begin position="131"/>
        <end position="150"/>
    </location>
</feature>
<dbReference type="InterPro" id="IPR038770">
    <property type="entry name" value="Na+/solute_symporter_sf"/>
</dbReference>
<dbReference type="InterPro" id="IPR006153">
    <property type="entry name" value="Cation/H_exchanger_TM"/>
</dbReference>
<feature type="transmembrane region" description="Helical" evidence="7">
    <location>
        <begin position="12"/>
        <end position="35"/>
    </location>
</feature>
<evidence type="ECO:0000256" key="2">
    <source>
        <dbReference type="ARBA" id="ARBA00005551"/>
    </source>
</evidence>
<dbReference type="PANTHER" id="PTHR42751">
    <property type="entry name" value="SODIUM/HYDROGEN EXCHANGER FAMILY/TRKA DOMAIN PROTEIN"/>
    <property type="match status" value="1"/>
</dbReference>
<dbReference type="Proteomes" id="UP001476282">
    <property type="component" value="Unassembled WGS sequence"/>
</dbReference>
<evidence type="ECO:0000256" key="7">
    <source>
        <dbReference type="SAM" id="Phobius"/>
    </source>
</evidence>
<dbReference type="Pfam" id="PF02254">
    <property type="entry name" value="TrkA_N"/>
    <property type="match status" value="1"/>
</dbReference>
<dbReference type="Gene3D" id="3.40.50.720">
    <property type="entry name" value="NAD(P)-binding Rossmann-like Domain"/>
    <property type="match status" value="1"/>
</dbReference>
<dbReference type="Gene3D" id="1.20.1530.20">
    <property type="match status" value="1"/>
</dbReference>
<dbReference type="EMBL" id="BAABRI010000026">
    <property type="protein sequence ID" value="GAA5484498.1"/>
    <property type="molecule type" value="Genomic_DNA"/>
</dbReference>
<organism evidence="10 11">
    <name type="scientific">Haloferula sargassicola</name>
    <dbReference type="NCBI Taxonomy" id="490096"/>
    <lineage>
        <taxon>Bacteria</taxon>
        <taxon>Pseudomonadati</taxon>
        <taxon>Verrucomicrobiota</taxon>
        <taxon>Verrucomicrobiia</taxon>
        <taxon>Verrucomicrobiales</taxon>
        <taxon>Verrucomicrobiaceae</taxon>
        <taxon>Haloferula</taxon>
    </lineage>
</organism>
<keyword evidence="11" id="KW-1185">Reference proteome</keyword>
<dbReference type="InterPro" id="IPR003148">
    <property type="entry name" value="RCK_N"/>
</dbReference>
<evidence type="ECO:0000256" key="1">
    <source>
        <dbReference type="ARBA" id="ARBA00004141"/>
    </source>
</evidence>
<evidence type="ECO:0000313" key="11">
    <source>
        <dbReference type="Proteomes" id="UP001476282"/>
    </source>
</evidence>
<name>A0ABP9USH9_9BACT</name>
<evidence type="ECO:0000256" key="6">
    <source>
        <dbReference type="ARBA" id="ARBA00023136"/>
    </source>
</evidence>
<evidence type="ECO:0000259" key="9">
    <source>
        <dbReference type="Pfam" id="PF02254"/>
    </source>
</evidence>
<dbReference type="SUPFAM" id="SSF51735">
    <property type="entry name" value="NAD(P)-binding Rossmann-fold domains"/>
    <property type="match status" value="1"/>
</dbReference>